<dbReference type="EMBL" id="BGZK01000647">
    <property type="protein sequence ID" value="GBP54433.1"/>
    <property type="molecule type" value="Genomic_DNA"/>
</dbReference>
<name>A0A4C1WU69_EUMVA</name>
<comment type="caution">
    <text evidence="1">The sequence shown here is derived from an EMBL/GenBank/DDBJ whole genome shotgun (WGS) entry which is preliminary data.</text>
</comment>
<accession>A0A4C1WU69</accession>
<dbReference type="AlphaFoldDB" id="A0A4C1WU69"/>
<protein>
    <submittedName>
        <fullName evidence="1">Uncharacterized protein</fullName>
    </submittedName>
</protein>
<gene>
    <name evidence="1" type="ORF">EVAR_35990_1</name>
</gene>
<evidence type="ECO:0000313" key="1">
    <source>
        <dbReference type="EMBL" id="GBP54433.1"/>
    </source>
</evidence>
<evidence type="ECO:0000313" key="2">
    <source>
        <dbReference type="Proteomes" id="UP000299102"/>
    </source>
</evidence>
<sequence length="71" mass="7765">MTDYSEKFIQLEETVHKQGGSNVDFASPNTVDGGCAIEAKKLLSKTRQVAELVLEQIAVPLVARLLEFSAE</sequence>
<proteinExistence type="predicted"/>
<reference evidence="1 2" key="1">
    <citation type="journal article" date="2019" name="Commun. Biol.">
        <title>The bagworm genome reveals a unique fibroin gene that provides high tensile strength.</title>
        <authorList>
            <person name="Kono N."/>
            <person name="Nakamura H."/>
            <person name="Ohtoshi R."/>
            <person name="Tomita M."/>
            <person name="Numata K."/>
            <person name="Arakawa K."/>
        </authorList>
    </citation>
    <scope>NUCLEOTIDE SEQUENCE [LARGE SCALE GENOMIC DNA]</scope>
</reference>
<organism evidence="1 2">
    <name type="scientific">Eumeta variegata</name>
    <name type="common">Bagworm moth</name>
    <name type="synonym">Eumeta japonica</name>
    <dbReference type="NCBI Taxonomy" id="151549"/>
    <lineage>
        <taxon>Eukaryota</taxon>
        <taxon>Metazoa</taxon>
        <taxon>Ecdysozoa</taxon>
        <taxon>Arthropoda</taxon>
        <taxon>Hexapoda</taxon>
        <taxon>Insecta</taxon>
        <taxon>Pterygota</taxon>
        <taxon>Neoptera</taxon>
        <taxon>Endopterygota</taxon>
        <taxon>Lepidoptera</taxon>
        <taxon>Glossata</taxon>
        <taxon>Ditrysia</taxon>
        <taxon>Tineoidea</taxon>
        <taxon>Psychidae</taxon>
        <taxon>Oiketicinae</taxon>
        <taxon>Eumeta</taxon>
    </lineage>
</organism>
<keyword evidence="2" id="KW-1185">Reference proteome</keyword>
<dbReference type="Proteomes" id="UP000299102">
    <property type="component" value="Unassembled WGS sequence"/>
</dbReference>